<name>A0A3S1BPG9_9BACT</name>
<sequence length="101" mass="11396">MLKFIATEQALPENPSLGDYIDRLDTKISSPVLRNMVDTLNRHYSRIRCSEHTSATATIGISYMGLGKGQLNFTLHDCCCSTFKAKLEEMIADIRERNQSL</sequence>
<evidence type="ECO:0000313" key="1">
    <source>
        <dbReference type="EMBL" id="NSL86940.1"/>
    </source>
</evidence>
<dbReference type="OrthoDB" id="679044at2"/>
<dbReference type="EMBL" id="RIAR02000001">
    <property type="protein sequence ID" value="NSL86940.1"/>
    <property type="molecule type" value="Genomic_DNA"/>
</dbReference>
<proteinExistence type="predicted"/>
<dbReference type="AlphaFoldDB" id="A0A3S1BPG9"/>
<gene>
    <name evidence="1" type="ORF">ECE50_008875</name>
</gene>
<comment type="caution">
    <text evidence="1">The sequence shown here is derived from an EMBL/GenBank/DDBJ whole genome shotgun (WGS) entry which is preliminary data.</text>
</comment>
<protein>
    <submittedName>
        <fullName evidence="1">Uncharacterized protein</fullName>
    </submittedName>
</protein>
<evidence type="ECO:0000313" key="2">
    <source>
        <dbReference type="Proteomes" id="UP000281028"/>
    </source>
</evidence>
<dbReference type="Proteomes" id="UP000281028">
    <property type="component" value="Unassembled WGS sequence"/>
</dbReference>
<organism evidence="1 2">
    <name type="scientific">Chitinophaga solisilvae</name>
    <dbReference type="NCBI Taxonomy" id="1233460"/>
    <lineage>
        <taxon>Bacteria</taxon>
        <taxon>Pseudomonadati</taxon>
        <taxon>Bacteroidota</taxon>
        <taxon>Chitinophagia</taxon>
        <taxon>Chitinophagales</taxon>
        <taxon>Chitinophagaceae</taxon>
        <taxon>Chitinophaga</taxon>
    </lineage>
</organism>
<accession>A0A3S1BPG9</accession>
<reference evidence="1" key="1">
    <citation type="submission" date="2020-05" db="EMBL/GenBank/DDBJ databases">
        <title>Chitinophaga laudate sp. nov., isolated from a tropical peat swamp.</title>
        <authorList>
            <person name="Goh C.B.S."/>
            <person name="Lee M.S."/>
            <person name="Parimannan S."/>
            <person name="Pasbakhsh P."/>
            <person name="Yule C.M."/>
            <person name="Rajandas H."/>
            <person name="Loke S."/>
            <person name="Croft L."/>
            <person name="Tan J.B.L."/>
        </authorList>
    </citation>
    <scope>NUCLEOTIDE SEQUENCE</scope>
    <source>
        <strain evidence="1">Mgbs1</strain>
    </source>
</reference>
<keyword evidence="2" id="KW-1185">Reference proteome</keyword>